<feature type="compositionally biased region" description="Basic and acidic residues" evidence="1">
    <location>
        <begin position="10"/>
        <end position="24"/>
    </location>
</feature>
<dbReference type="OrthoDB" id="1925587at2759"/>
<comment type="caution">
    <text evidence="2">The sequence shown here is derived from an EMBL/GenBank/DDBJ whole genome shotgun (WGS) entry which is preliminary data.</text>
</comment>
<accession>A0A9Q1K1D0</accession>
<keyword evidence="3" id="KW-1185">Reference proteome</keyword>
<dbReference type="AlphaFoldDB" id="A0A9Q1K1D0"/>
<dbReference type="Proteomes" id="UP001153076">
    <property type="component" value="Unassembled WGS sequence"/>
</dbReference>
<name>A0A9Q1K1D0_9CARY</name>
<sequence length="154" mass="17296">MGLLWWKSKGKSEEKPTQKPDPKPTEVPGMNGAVEVPRRSPSDVTVFEFGAVANSTDKVTLAGYCPVSDELEPCRWEILPAKDSDAPQFRICCLLPELKVTPLKLTPTVNNLSRKKVLENELQICKLEGDRRLSRSLPELDIALYIVWEKVVVH</sequence>
<dbReference type="EMBL" id="JAKOGI010000420">
    <property type="protein sequence ID" value="KAJ8435356.1"/>
    <property type="molecule type" value="Genomic_DNA"/>
</dbReference>
<gene>
    <name evidence="2" type="ORF">Cgig2_024343</name>
</gene>
<protein>
    <submittedName>
        <fullName evidence="2">Uncharacterized protein</fullName>
    </submittedName>
</protein>
<organism evidence="2 3">
    <name type="scientific">Carnegiea gigantea</name>
    <dbReference type="NCBI Taxonomy" id="171969"/>
    <lineage>
        <taxon>Eukaryota</taxon>
        <taxon>Viridiplantae</taxon>
        <taxon>Streptophyta</taxon>
        <taxon>Embryophyta</taxon>
        <taxon>Tracheophyta</taxon>
        <taxon>Spermatophyta</taxon>
        <taxon>Magnoliopsida</taxon>
        <taxon>eudicotyledons</taxon>
        <taxon>Gunneridae</taxon>
        <taxon>Pentapetalae</taxon>
        <taxon>Caryophyllales</taxon>
        <taxon>Cactineae</taxon>
        <taxon>Cactaceae</taxon>
        <taxon>Cactoideae</taxon>
        <taxon>Echinocereeae</taxon>
        <taxon>Carnegiea</taxon>
    </lineage>
</organism>
<feature type="region of interest" description="Disordered" evidence="1">
    <location>
        <begin position="1"/>
        <end position="39"/>
    </location>
</feature>
<reference evidence="2" key="1">
    <citation type="submission" date="2022-04" db="EMBL/GenBank/DDBJ databases">
        <title>Carnegiea gigantea Genome sequencing and assembly v2.</title>
        <authorList>
            <person name="Copetti D."/>
            <person name="Sanderson M.J."/>
            <person name="Burquez A."/>
            <person name="Wojciechowski M.F."/>
        </authorList>
    </citation>
    <scope>NUCLEOTIDE SEQUENCE</scope>
    <source>
        <strain evidence="2">SGP5-SGP5p</strain>
        <tissue evidence="2">Aerial part</tissue>
    </source>
</reference>
<proteinExistence type="predicted"/>
<evidence type="ECO:0000256" key="1">
    <source>
        <dbReference type="SAM" id="MobiDB-lite"/>
    </source>
</evidence>
<evidence type="ECO:0000313" key="2">
    <source>
        <dbReference type="EMBL" id="KAJ8435356.1"/>
    </source>
</evidence>
<evidence type="ECO:0000313" key="3">
    <source>
        <dbReference type="Proteomes" id="UP001153076"/>
    </source>
</evidence>